<dbReference type="EMBL" id="KQ965920">
    <property type="protein sequence ID" value="KXS08926.1"/>
    <property type="molecule type" value="Genomic_DNA"/>
</dbReference>
<reference evidence="1 2" key="1">
    <citation type="journal article" date="2015" name="Genome Biol. Evol.">
        <title>Phylogenomic analyses indicate that early fungi evolved digesting cell walls of algal ancestors of land plants.</title>
        <authorList>
            <person name="Chang Y."/>
            <person name="Wang S."/>
            <person name="Sekimoto S."/>
            <person name="Aerts A.L."/>
            <person name="Choi C."/>
            <person name="Clum A."/>
            <person name="LaButti K.M."/>
            <person name="Lindquist E.A."/>
            <person name="Yee Ngan C."/>
            <person name="Ohm R.A."/>
            <person name="Salamov A.A."/>
            <person name="Grigoriev I.V."/>
            <person name="Spatafora J.W."/>
            <person name="Berbee M.L."/>
        </authorList>
    </citation>
    <scope>NUCLEOTIDE SEQUENCE [LARGE SCALE GENOMIC DNA]</scope>
    <source>
        <strain evidence="1 2">JEL478</strain>
    </source>
</reference>
<keyword evidence="2" id="KW-1185">Reference proteome</keyword>
<gene>
    <name evidence="1" type="ORF">M427DRAFT_269873</name>
</gene>
<accession>A0A138ZWP8</accession>
<protein>
    <submittedName>
        <fullName evidence="1">Uncharacterized protein</fullName>
    </submittedName>
</protein>
<proteinExistence type="predicted"/>
<evidence type="ECO:0000313" key="1">
    <source>
        <dbReference type="EMBL" id="KXS08926.1"/>
    </source>
</evidence>
<dbReference type="AlphaFoldDB" id="A0A138ZWP8"/>
<name>A0A138ZWP8_GONPJ</name>
<sequence length="58" mass="6639">MRKEYPVFAEAWYNRRDNVTFEEVVNAAKSAELRKEADYTQNAQAFNVQGGGNGCYKC</sequence>
<dbReference type="Proteomes" id="UP000070544">
    <property type="component" value="Unassembled WGS sequence"/>
</dbReference>
<organism evidence="1 2">
    <name type="scientific">Gonapodya prolifera (strain JEL478)</name>
    <name type="common">Monoblepharis prolifera</name>
    <dbReference type="NCBI Taxonomy" id="1344416"/>
    <lineage>
        <taxon>Eukaryota</taxon>
        <taxon>Fungi</taxon>
        <taxon>Fungi incertae sedis</taxon>
        <taxon>Chytridiomycota</taxon>
        <taxon>Chytridiomycota incertae sedis</taxon>
        <taxon>Monoblepharidomycetes</taxon>
        <taxon>Monoblepharidales</taxon>
        <taxon>Gonapodyaceae</taxon>
        <taxon>Gonapodya</taxon>
    </lineage>
</organism>
<evidence type="ECO:0000313" key="2">
    <source>
        <dbReference type="Proteomes" id="UP000070544"/>
    </source>
</evidence>